<dbReference type="Pfam" id="PF00840">
    <property type="entry name" value="Glyco_hydro_7"/>
    <property type="match status" value="1"/>
</dbReference>
<evidence type="ECO:0000256" key="8">
    <source>
        <dbReference type="ARBA" id="ARBA00023326"/>
    </source>
</evidence>
<reference evidence="11 12" key="1">
    <citation type="submission" date="2018-05" db="EMBL/GenBank/DDBJ databases">
        <title>Genome sequencing and assembly of the regulated plant pathogen Lachnellula willkommii and related sister species for the development of diagnostic species identification markers.</title>
        <authorList>
            <person name="Giroux E."/>
            <person name="Bilodeau G."/>
        </authorList>
    </citation>
    <scope>NUCLEOTIDE SEQUENCE [LARGE SCALE GENOMIC DNA]</scope>
    <source>
        <strain evidence="11 12">CBS 268.59</strain>
    </source>
</reference>
<evidence type="ECO:0000256" key="9">
    <source>
        <dbReference type="RuleBase" id="RU361164"/>
    </source>
</evidence>
<keyword evidence="5 9" id="KW-0136">Cellulose degradation</keyword>
<dbReference type="Gene3D" id="2.70.100.10">
    <property type="entry name" value="Glycoside hydrolase, family 7, domain"/>
    <property type="match status" value="1"/>
</dbReference>
<dbReference type="InterPro" id="IPR001722">
    <property type="entry name" value="Glyco_hydro_7"/>
</dbReference>
<keyword evidence="7 9" id="KW-0326">Glycosidase</keyword>
<dbReference type="EMBL" id="QGMK01000069">
    <property type="protein sequence ID" value="TVY84615.1"/>
    <property type="molecule type" value="Genomic_DNA"/>
</dbReference>
<dbReference type="GO" id="GO:0030245">
    <property type="term" value="P:cellulose catabolic process"/>
    <property type="evidence" value="ECO:0007669"/>
    <property type="project" value="UniProtKB-KW"/>
</dbReference>
<evidence type="ECO:0000256" key="2">
    <source>
        <dbReference type="ARBA" id="ARBA00006044"/>
    </source>
</evidence>
<evidence type="ECO:0000256" key="6">
    <source>
        <dbReference type="ARBA" id="ARBA00023277"/>
    </source>
</evidence>
<dbReference type="PRINTS" id="PR00734">
    <property type="entry name" value="GLHYDRLASE7"/>
</dbReference>
<dbReference type="AlphaFoldDB" id="A0A8T9CFQ5"/>
<evidence type="ECO:0000256" key="5">
    <source>
        <dbReference type="ARBA" id="ARBA00023001"/>
    </source>
</evidence>
<dbReference type="GO" id="GO:0016162">
    <property type="term" value="F:cellulose 1,4-beta-cellobiosidase activity"/>
    <property type="evidence" value="ECO:0007669"/>
    <property type="project" value="UniProtKB-EC"/>
</dbReference>
<evidence type="ECO:0000256" key="4">
    <source>
        <dbReference type="ARBA" id="ARBA00022801"/>
    </source>
</evidence>
<evidence type="ECO:0000313" key="12">
    <source>
        <dbReference type="Proteomes" id="UP000469558"/>
    </source>
</evidence>
<organism evidence="11 12">
    <name type="scientific">Lachnellula suecica</name>
    <dbReference type="NCBI Taxonomy" id="602035"/>
    <lineage>
        <taxon>Eukaryota</taxon>
        <taxon>Fungi</taxon>
        <taxon>Dikarya</taxon>
        <taxon>Ascomycota</taxon>
        <taxon>Pezizomycotina</taxon>
        <taxon>Leotiomycetes</taxon>
        <taxon>Helotiales</taxon>
        <taxon>Lachnaceae</taxon>
        <taxon>Lachnellula</taxon>
    </lineage>
</organism>
<keyword evidence="12" id="KW-1185">Reference proteome</keyword>
<keyword evidence="3 10" id="KW-0732">Signal</keyword>
<evidence type="ECO:0000256" key="3">
    <source>
        <dbReference type="ARBA" id="ARBA00022729"/>
    </source>
</evidence>
<protein>
    <recommendedName>
        <fullName evidence="9">Glucanase</fullName>
        <ecNumber evidence="9">3.2.1.-</ecNumber>
    </recommendedName>
</protein>
<dbReference type="SUPFAM" id="SSF49899">
    <property type="entry name" value="Concanavalin A-like lectins/glucanases"/>
    <property type="match status" value="1"/>
</dbReference>
<dbReference type="OrthoDB" id="412382at2759"/>
<dbReference type="CDD" id="cd07999">
    <property type="entry name" value="GH7_CBH_EG"/>
    <property type="match status" value="1"/>
</dbReference>
<dbReference type="FunFam" id="2.70.100.10:FF:000001">
    <property type="entry name" value="Glucanase"/>
    <property type="match status" value="1"/>
</dbReference>
<dbReference type="Proteomes" id="UP000469558">
    <property type="component" value="Unassembled WGS sequence"/>
</dbReference>
<accession>A0A8T9CFQ5</accession>
<evidence type="ECO:0000313" key="11">
    <source>
        <dbReference type="EMBL" id="TVY84615.1"/>
    </source>
</evidence>
<feature type="chain" id="PRO_5035819077" description="Glucanase" evidence="10">
    <location>
        <begin position="18"/>
        <end position="478"/>
    </location>
</feature>
<dbReference type="InterPro" id="IPR013320">
    <property type="entry name" value="ConA-like_dom_sf"/>
</dbReference>
<sequence length="478" mass="50302">MYSKIALASVLFAAAKGQQVGTNTAEVHPSMTWETCTAPGACTTNNGKVVLDSNWRWVHDAKSGSYTNCYTGNTWDATLCPDDATCATNCALDGADYTGTYGATATGNSLKLDFITQGASSTTPNVGSRLYLMSDDKTYETFKVLNQEFTFDVDVSQLPCGLNGALYMVNMAADGGLSSTNKAGAAYGTGYCDAQCPRDLKFIEGSANVDGWTPSSTSVNSGVGTKGACCAEMDIWEANSISTAYTPHPGPSSIDVCTSDQCGGTYSSDRYAGTTDPDGCDFNSYRQGDKTFYGPGETVDTSKVFTVVTQFLTDDGTATGTLNEIKRFYVQDGTVIPNSESTVAGAGGNSVNVDFCKNQKIAFNDTDDFNAKGGFAKMSTAMAEGMVLVMSLWDDYYAQMLWLDSEAYPVASDPATPGIARGTCATTSGSPATIETSEKSAYVTYSNIKFGAINSTFAATPAKRSMLGATAGRPQRAA</sequence>
<dbReference type="PANTHER" id="PTHR33753">
    <property type="entry name" value="1,4-BETA-D-GLUCAN CELLOBIOHYDROLASE B"/>
    <property type="match status" value="1"/>
</dbReference>
<keyword evidence="6" id="KW-0119">Carbohydrate metabolism</keyword>
<evidence type="ECO:0000256" key="10">
    <source>
        <dbReference type="SAM" id="SignalP"/>
    </source>
</evidence>
<comment type="similarity">
    <text evidence="2 9">Belongs to the glycosyl hydrolase 7 (cellulase C) family.</text>
</comment>
<feature type="signal peptide" evidence="10">
    <location>
        <begin position="1"/>
        <end position="17"/>
    </location>
</feature>
<comment type="catalytic activity">
    <reaction evidence="1">
        <text>Hydrolysis of (1-&gt;4)-beta-D-glucosidic linkages in cellulose and cellotetraose, releasing cellobiose from the non-reducing ends of the chains.</text>
        <dbReference type="EC" id="3.2.1.91"/>
    </reaction>
</comment>
<evidence type="ECO:0000256" key="7">
    <source>
        <dbReference type="ARBA" id="ARBA00023295"/>
    </source>
</evidence>
<keyword evidence="8 9" id="KW-0624">Polysaccharide degradation</keyword>
<gene>
    <name evidence="11" type="primary">cbhB_2</name>
    <name evidence="11" type="ORF">LSUE1_G001514</name>
</gene>
<dbReference type="InterPro" id="IPR037019">
    <property type="entry name" value="Glyco_hydro_7_sf"/>
</dbReference>
<comment type="caution">
    <text evidence="11">The sequence shown here is derived from an EMBL/GenBank/DDBJ whole genome shotgun (WGS) entry which is preliminary data.</text>
</comment>
<dbReference type="PANTHER" id="PTHR33753:SF2">
    <property type="entry name" value="GLYCOSIDE HYDROLASE FAMILY 7 PROTEIN"/>
    <property type="match status" value="1"/>
</dbReference>
<proteinExistence type="inferred from homology"/>
<keyword evidence="4 9" id="KW-0378">Hydrolase</keyword>
<name>A0A8T9CFQ5_9HELO</name>
<dbReference type="EC" id="3.2.1.-" evidence="9"/>
<evidence type="ECO:0000256" key="1">
    <source>
        <dbReference type="ARBA" id="ARBA00001641"/>
    </source>
</evidence>